<dbReference type="RefSeq" id="WP_068684756.1">
    <property type="nucleotide sequence ID" value="NZ_LYPA01000065.1"/>
</dbReference>
<dbReference type="InterPro" id="IPR047057">
    <property type="entry name" value="MerR_fam"/>
</dbReference>
<evidence type="ECO:0000256" key="1">
    <source>
        <dbReference type="ARBA" id="ARBA00022491"/>
    </source>
</evidence>
<keyword evidence="2" id="KW-0805">Transcription regulation</keyword>
<dbReference type="Gene3D" id="1.10.1660.10">
    <property type="match status" value="2"/>
</dbReference>
<name>A0A1A5YF97_9BACL</name>
<evidence type="ECO:0000313" key="6">
    <source>
        <dbReference type="EMBL" id="OBR64263.1"/>
    </source>
</evidence>
<evidence type="ECO:0000313" key="7">
    <source>
        <dbReference type="Proteomes" id="UP000092024"/>
    </source>
</evidence>
<keyword evidence="4" id="KW-0804">Transcription</keyword>
<dbReference type="PANTHER" id="PTHR30204">
    <property type="entry name" value="REDOX-CYCLING DRUG-SENSING TRANSCRIPTIONAL ACTIVATOR SOXR"/>
    <property type="match status" value="1"/>
</dbReference>
<feature type="domain" description="HTH merR-type" evidence="5">
    <location>
        <begin position="123"/>
        <end position="192"/>
    </location>
</feature>
<gene>
    <name evidence="6" type="ORF">A7K91_12080</name>
</gene>
<dbReference type="SUPFAM" id="SSF46955">
    <property type="entry name" value="Putative DNA-binding domain"/>
    <property type="match status" value="2"/>
</dbReference>
<keyword evidence="1" id="KW-0678">Repressor</keyword>
<keyword evidence="7" id="KW-1185">Reference proteome</keyword>
<dbReference type="STRING" id="1844972.A7K91_12080"/>
<organism evidence="6 7">
    <name type="scientific">Paenibacillus oryzae</name>
    <dbReference type="NCBI Taxonomy" id="1844972"/>
    <lineage>
        <taxon>Bacteria</taxon>
        <taxon>Bacillati</taxon>
        <taxon>Bacillota</taxon>
        <taxon>Bacilli</taxon>
        <taxon>Bacillales</taxon>
        <taxon>Paenibacillaceae</taxon>
        <taxon>Paenibacillus</taxon>
    </lineage>
</organism>
<keyword evidence="3" id="KW-0238">DNA-binding</keyword>
<dbReference type="SMART" id="SM00422">
    <property type="entry name" value="HTH_MERR"/>
    <property type="match status" value="2"/>
</dbReference>
<dbReference type="InterPro" id="IPR009061">
    <property type="entry name" value="DNA-bd_dom_put_sf"/>
</dbReference>
<feature type="domain" description="HTH merR-type" evidence="5">
    <location>
        <begin position="12"/>
        <end position="74"/>
    </location>
</feature>
<evidence type="ECO:0000256" key="3">
    <source>
        <dbReference type="ARBA" id="ARBA00023125"/>
    </source>
</evidence>
<dbReference type="GO" id="GO:0003700">
    <property type="term" value="F:DNA-binding transcription factor activity"/>
    <property type="evidence" value="ECO:0007669"/>
    <property type="project" value="InterPro"/>
</dbReference>
<accession>A0A1A5YF97</accession>
<evidence type="ECO:0000256" key="4">
    <source>
        <dbReference type="ARBA" id="ARBA00023163"/>
    </source>
</evidence>
<dbReference type="Pfam" id="PF00376">
    <property type="entry name" value="MerR"/>
    <property type="match status" value="1"/>
</dbReference>
<dbReference type="InterPro" id="IPR000551">
    <property type="entry name" value="MerR-type_HTH_dom"/>
</dbReference>
<dbReference type="PROSITE" id="PS50937">
    <property type="entry name" value="HTH_MERR_2"/>
    <property type="match status" value="2"/>
</dbReference>
<dbReference type="OrthoDB" id="122388at2"/>
<dbReference type="GO" id="GO:0003677">
    <property type="term" value="F:DNA binding"/>
    <property type="evidence" value="ECO:0007669"/>
    <property type="project" value="UniProtKB-KW"/>
</dbReference>
<dbReference type="CDD" id="cd00592">
    <property type="entry name" value="HTH_MerR-like"/>
    <property type="match status" value="1"/>
</dbReference>
<reference evidence="6 7" key="1">
    <citation type="submission" date="2016-05" db="EMBL/GenBank/DDBJ databases">
        <title>Paenibacillus oryzae. sp. nov., isolated from the rice root.</title>
        <authorList>
            <person name="Zhang J."/>
            <person name="Zhang X."/>
        </authorList>
    </citation>
    <scope>NUCLEOTIDE SEQUENCE [LARGE SCALE GENOMIC DNA]</scope>
    <source>
        <strain evidence="6 7">1DrF-4</strain>
    </source>
</reference>
<comment type="caution">
    <text evidence="6">The sequence shown here is derived from an EMBL/GenBank/DDBJ whole genome shotgun (WGS) entry which is preliminary data.</text>
</comment>
<protein>
    <recommendedName>
        <fullName evidence="5">HTH merR-type domain-containing protein</fullName>
    </recommendedName>
</protein>
<dbReference type="Pfam" id="PF13411">
    <property type="entry name" value="MerR_1"/>
    <property type="match status" value="1"/>
</dbReference>
<dbReference type="EMBL" id="LYPA01000065">
    <property type="protein sequence ID" value="OBR64263.1"/>
    <property type="molecule type" value="Genomic_DNA"/>
</dbReference>
<evidence type="ECO:0000256" key="2">
    <source>
        <dbReference type="ARBA" id="ARBA00023015"/>
    </source>
</evidence>
<proteinExistence type="predicted"/>
<dbReference type="Proteomes" id="UP000092024">
    <property type="component" value="Unassembled WGS sequence"/>
</dbReference>
<dbReference type="PANTHER" id="PTHR30204:SF69">
    <property type="entry name" value="MERR-FAMILY TRANSCRIPTIONAL REGULATOR"/>
    <property type="match status" value="1"/>
</dbReference>
<evidence type="ECO:0000259" key="5">
    <source>
        <dbReference type="PROSITE" id="PS50937"/>
    </source>
</evidence>
<dbReference type="AlphaFoldDB" id="A0A1A5YF97"/>
<sequence>MKEGEGLRPIDIARRIGMSTSALRHYESWGLIPPVPRSPSGYRIYTLEHLAFFECIRNMGEGFGIKLTGAVLRHVKRGNIDSALWVINDAQTLKNRDKQIALRAVSLLEEPDKPQAGGALRECMTINEVVQQTGIAASAIRYWNQIGLLQVERDGMNGYRLFSPDSLKQMILIKTLRNAGYDLSTIKELLYEVGEQNIVRAIQIARSALEEMDKALQKQLVGLHYLYKLLRELGKM</sequence>